<dbReference type="GO" id="GO:0006260">
    <property type="term" value="P:DNA replication"/>
    <property type="evidence" value="ECO:0007669"/>
    <property type="project" value="UniProtKB-KW"/>
</dbReference>
<feature type="domain" description="GINS subunit" evidence="5">
    <location>
        <begin position="76"/>
        <end position="131"/>
    </location>
</feature>
<evidence type="ECO:0000256" key="4">
    <source>
        <dbReference type="ARBA" id="ARBA00023242"/>
    </source>
</evidence>
<organism evidence="7 8">
    <name type="scientific">Cyclotella cryptica</name>
    <dbReference type="NCBI Taxonomy" id="29204"/>
    <lineage>
        <taxon>Eukaryota</taxon>
        <taxon>Sar</taxon>
        <taxon>Stramenopiles</taxon>
        <taxon>Ochrophyta</taxon>
        <taxon>Bacillariophyta</taxon>
        <taxon>Coscinodiscophyceae</taxon>
        <taxon>Thalassiosirophycidae</taxon>
        <taxon>Stephanodiscales</taxon>
        <taxon>Stephanodiscaceae</taxon>
        <taxon>Cyclotella</taxon>
    </lineage>
</organism>
<dbReference type="InterPro" id="IPR056783">
    <property type="entry name" value="PSF1_C"/>
</dbReference>
<feature type="domain" description="DNA replication complex GINS protein PSF1 C-terminal" evidence="6">
    <location>
        <begin position="153"/>
        <end position="203"/>
    </location>
</feature>
<evidence type="ECO:0000259" key="6">
    <source>
        <dbReference type="Pfam" id="PF24997"/>
    </source>
</evidence>
<comment type="caution">
    <text evidence="7">The sequence shown here is derived from an EMBL/GenBank/DDBJ whole genome shotgun (WGS) entry which is preliminary data.</text>
</comment>
<proteinExistence type="inferred from homology"/>
<comment type="subcellular location">
    <subcellularLocation>
        <location evidence="1">Nucleus</location>
    </subcellularLocation>
</comment>
<dbReference type="SUPFAM" id="SSF158573">
    <property type="entry name" value="GINS helical bundle-like"/>
    <property type="match status" value="1"/>
</dbReference>
<evidence type="ECO:0000256" key="2">
    <source>
        <dbReference type="ARBA" id="ARBA00006677"/>
    </source>
</evidence>
<dbReference type="EMBL" id="JABMIG020000291">
    <property type="protein sequence ID" value="KAL3782267.1"/>
    <property type="molecule type" value="Genomic_DNA"/>
</dbReference>
<dbReference type="PANTHER" id="PTHR12914">
    <property type="entry name" value="PARTNER OF SLD5"/>
    <property type="match status" value="1"/>
</dbReference>
<protein>
    <recommendedName>
        <fullName evidence="9">DNA replication complex GINS protein PSF1</fullName>
    </recommendedName>
</protein>
<gene>
    <name evidence="7" type="ORF">HJC23_013234</name>
</gene>
<evidence type="ECO:0000259" key="5">
    <source>
        <dbReference type="Pfam" id="PF05916"/>
    </source>
</evidence>
<evidence type="ECO:0000256" key="1">
    <source>
        <dbReference type="ARBA" id="ARBA00004123"/>
    </source>
</evidence>
<dbReference type="InterPro" id="IPR005339">
    <property type="entry name" value="GINS_Psf1"/>
</dbReference>
<evidence type="ECO:0000313" key="8">
    <source>
        <dbReference type="Proteomes" id="UP001516023"/>
    </source>
</evidence>
<reference evidence="7 8" key="1">
    <citation type="journal article" date="2020" name="G3 (Bethesda)">
        <title>Improved Reference Genome for Cyclotella cryptica CCMP332, a Model for Cell Wall Morphogenesis, Salinity Adaptation, and Lipid Production in Diatoms (Bacillariophyta).</title>
        <authorList>
            <person name="Roberts W.R."/>
            <person name="Downey K.M."/>
            <person name="Ruck E.C."/>
            <person name="Traller J.C."/>
            <person name="Alverson A.J."/>
        </authorList>
    </citation>
    <scope>NUCLEOTIDE SEQUENCE [LARGE SCALE GENOMIC DNA]</scope>
    <source>
        <strain evidence="7 8">CCMP332</strain>
    </source>
</reference>
<dbReference type="InterPro" id="IPR036224">
    <property type="entry name" value="GINS_bundle-like_dom_sf"/>
</dbReference>
<dbReference type="Gene3D" id="1.20.58.1030">
    <property type="match status" value="1"/>
</dbReference>
<name>A0ABD3P3A8_9STRA</name>
<dbReference type="PANTHER" id="PTHR12914:SF2">
    <property type="entry name" value="DNA REPLICATION COMPLEX GINS PROTEIN PSF1"/>
    <property type="match status" value="1"/>
</dbReference>
<accession>A0ABD3P3A8</accession>
<dbReference type="Pfam" id="PF24997">
    <property type="entry name" value="PSF1_C"/>
    <property type="match status" value="1"/>
</dbReference>
<evidence type="ECO:0000256" key="3">
    <source>
        <dbReference type="ARBA" id="ARBA00022705"/>
    </source>
</evidence>
<dbReference type="Pfam" id="PF05916">
    <property type="entry name" value="Sld5"/>
    <property type="match status" value="1"/>
</dbReference>
<dbReference type="CDD" id="cd11710">
    <property type="entry name" value="GINS_A_psf1"/>
    <property type="match status" value="1"/>
</dbReference>
<keyword evidence="4" id="KW-0539">Nucleus</keyword>
<sequence>MNYATRARDLLLELKSSDFLPTYNEEGVRAALTEINHHTDALTDLVRAANRSQGNDSQQQGIPIESRPSMILHDASIRRNKRCLLAYHAYRIDKLRNLRWETSGTLPSRVSPLLCEAELEFFRAYDKLVANTSLSGGTVGILDYNADMLPPTENFIMVRVVEEGLGKIETESCGVVELEVGTMHYLPRGDVEGLVRRGALVQLSGEEC</sequence>
<dbReference type="AlphaFoldDB" id="A0ABD3P3A8"/>
<dbReference type="CDD" id="cd21696">
    <property type="entry name" value="GINS_B_Psf1"/>
    <property type="match status" value="1"/>
</dbReference>
<evidence type="ECO:0008006" key="9">
    <source>
        <dbReference type="Google" id="ProtNLM"/>
    </source>
</evidence>
<dbReference type="GO" id="GO:0005634">
    <property type="term" value="C:nucleus"/>
    <property type="evidence" value="ECO:0007669"/>
    <property type="project" value="UniProtKB-SubCell"/>
</dbReference>
<evidence type="ECO:0000313" key="7">
    <source>
        <dbReference type="EMBL" id="KAL3782267.1"/>
    </source>
</evidence>
<keyword evidence="3" id="KW-0235">DNA replication</keyword>
<comment type="similarity">
    <text evidence="2">Belongs to the GINS1/PSF1 family.</text>
</comment>
<dbReference type="Proteomes" id="UP001516023">
    <property type="component" value="Unassembled WGS sequence"/>
</dbReference>
<dbReference type="InterPro" id="IPR021151">
    <property type="entry name" value="GINS_A"/>
</dbReference>
<keyword evidence="8" id="KW-1185">Reference proteome</keyword>